<reference evidence="5 6" key="1">
    <citation type="journal article" date="2016" name="Proc. Natl. Acad. Sci. U.S.A.">
        <title>Comparative genomics of biotechnologically important yeasts.</title>
        <authorList>
            <person name="Riley R."/>
            <person name="Haridas S."/>
            <person name="Wolfe K.H."/>
            <person name="Lopes M.R."/>
            <person name="Hittinger C.T."/>
            <person name="Goeker M."/>
            <person name="Salamov A.A."/>
            <person name="Wisecaver J.H."/>
            <person name="Long T.M."/>
            <person name="Calvey C.H."/>
            <person name="Aerts A.L."/>
            <person name="Barry K.W."/>
            <person name="Choi C."/>
            <person name="Clum A."/>
            <person name="Coughlan A.Y."/>
            <person name="Deshpande S."/>
            <person name="Douglass A.P."/>
            <person name="Hanson S.J."/>
            <person name="Klenk H.-P."/>
            <person name="LaButti K.M."/>
            <person name="Lapidus A."/>
            <person name="Lindquist E.A."/>
            <person name="Lipzen A.M."/>
            <person name="Meier-Kolthoff J.P."/>
            <person name="Ohm R.A."/>
            <person name="Otillar R.P."/>
            <person name="Pangilinan J.L."/>
            <person name="Peng Y."/>
            <person name="Rokas A."/>
            <person name="Rosa C.A."/>
            <person name="Scheuner C."/>
            <person name="Sibirny A.A."/>
            <person name="Slot J.C."/>
            <person name="Stielow J.B."/>
            <person name="Sun H."/>
            <person name="Kurtzman C.P."/>
            <person name="Blackwell M."/>
            <person name="Grigoriev I.V."/>
            <person name="Jeffries T.W."/>
        </authorList>
    </citation>
    <scope>NUCLEOTIDE SEQUENCE [LARGE SCALE GENOMIC DNA]</scope>
    <source>
        <strain evidence="5 6">NRRL Y-2026</strain>
    </source>
</reference>
<organism evidence="5 6">
    <name type="scientific">Pichia membranifaciens NRRL Y-2026</name>
    <dbReference type="NCBI Taxonomy" id="763406"/>
    <lineage>
        <taxon>Eukaryota</taxon>
        <taxon>Fungi</taxon>
        <taxon>Dikarya</taxon>
        <taxon>Ascomycota</taxon>
        <taxon>Saccharomycotina</taxon>
        <taxon>Pichiomycetes</taxon>
        <taxon>Pichiales</taxon>
        <taxon>Pichiaceae</taxon>
        <taxon>Pichia</taxon>
    </lineage>
</organism>
<gene>
    <name evidence="5" type="ORF">PICMEDRAFT_18516</name>
</gene>
<name>A0A1E3NDT4_9ASCO</name>
<dbReference type="STRING" id="763406.A0A1E3NDT4"/>
<dbReference type="PANTHER" id="PTHR31344">
    <property type="entry name" value="NUCLEAR PORE COMPLEX PROTEIN NUP205"/>
    <property type="match status" value="1"/>
</dbReference>
<keyword evidence="3" id="KW-0813">Transport</keyword>
<dbReference type="Pfam" id="PF11894">
    <property type="entry name" value="Nup192"/>
    <property type="match status" value="1"/>
</dbReference>
<evidence type="ECO:0000256" key="2">
    <source>
        <dbReference type="ARBA" id="ARBA00005892"/>
    </source>
</evidence>
<evidence type="ECO:0000313" key="6">
    <source>
        <dbReference type="Proteomes" id="UP000094455"/>
    </source>
</evidence>
<dbReference type="GO" id="GO:0006999">
    <property type="term" value="P:nuclear pore organization"/>
    <property type="evidence" value="ECO:0007669"/>
    <property type="project" value="TreeGrafter"/>
</dbReference>
<dbReference type="RefSeq" id="XP_019015387.1">
    <property type="nucleotide sequence ID" value="XM_019162036.1"/>
</dbReference>
<dbReference type="GO" id="GO:0017056">
    <property type="term" value="F:structural constituent of nuclear pore"/>
    <property type="evidence" value="ECO:0007669"/>
    <property type="project" value="TreeGrafter"/>
</dbReference>
<dbReference type="GeneID" id="30178723"/>
<evidence type="ECO:0000256" key="1">
    <source>
        <dbReference type="ARBA" id="ARBA00004123"/>
    </source>
</evidence>
<comment type="subcellular location">
    <subcellularLocation>
        <location evidence="1">Nucleus</location>
    </subcellularLocation>
</comment>
<evidence type="ECO:0000256" key="3">
    <source>
        <dbReference type="ARBA" id="ARBA00022448"/>
    </source>
</evidence>
<proteinExistence type="inferred from homology"/>
<dbReference type="EMBL" id="KV454008">
    <property type="protein sequence ID" value="ODQ44274.1"/>
    <property type="molecule type" value="Genomic_DNA"/>
</dbReference>
<accession>A0A1E3NDT4</accession>
<evidence type="ECO:0000313" key="5">
    <source>
        <dbReference type="EMBL" id="ODQ44274.1"/>
    </source>
</evidence>
<dbReference type="GO" id="GO:0044611">
    <property type="term" value="C:nuclear pore inner ring"/>
    <property type="evidence" value="ECO:0007669"/>
    <property type="project" value="TreeGrafter"/>
</dbReference>
<keyword evidence="4" id="KW-0539">Nucleus</keyword>
<evidence type="ECO:0000256" key="4">
    <source>
        <dbReference type="ARBA" id="ARBA00023242"/>
    </source>
</evidence>
<dbReference type="PANTHER" id="PTHR31344:SF0">
    <property type="entry name" value="NUCLEAR PORE COMPLEX PROTEIN NUP205"/>
    <property type="match status" value="1"/>
</dbReference>
<dbReference type="OrthoDB" id="2019644at2759"/>
<keyword evidence="6" id="KW-1185">Reference proteome</keyword>
<comment type="similarity">
    <text evidence="2">Belongs to the NUP186/NUP192/NUP205 family.</text>
</comment>
<dbReference type="Proteomes" id="UP000094455">
    <property type="component" value="Unassembled WGS sequence"/>
</dbReference>
<dbReference type="InterPro" id="IPR021827">
    <property type="entry name" value="Nup186/Nup192/Nup205"/>
</dbReference>
<sequence>MSHCWSTVSFALLHDAIAKNDVETKQSLVQDLHHDLISLLVVEGKSEESRKKLESGQLNLSDGLDYKVNQAFIESSLQLSDILNIDELIAAEVLFHASSNERNSLGTSYLDSAIAAYYNRRDYILQIVSYYLCSTSLGETEDIAGKEKNSLSMFSNDRKFLIDEISKHKDYSVDILLESFRGIEKELISIKESVERSKLLGTFHECSPEMKTTNYRRNMLFKQYQLLGEIQFGYVSYFSKSETFSVANFLRLLDHVSSFQPEDIFSICYIPSLFIYVSRLEALSDQSVENLHKNFISTINGIEKLSESPFKALIILVFLTHFIDWCKQQPQRTLKFEFNTSVDEPMQKCISVGALEQLLSITADTSIITKSTKHNIKPFYDFRAFLQQHIPRFLPIRMFDIDQDATLRKKQLLQQQKVSGIDTSDSDLLPVYSIPDDISLTENFINFLVPVLSNFIHSFISTAAFMMTQLRDTEEDVLLSSDDFNLELLTENADLERLYMSMYYLYSEREQYSKEFWADTNSASYGFLQWASRCNSPLIMSTFSMVLAALASGNENAINLFSFLQMTNSNYSNIMTNPRENSTLLTKYSSISWSTIYSTLSYYNESLSKTSDLTIQNNLGESMIMDLKSKLPVVTELGEDSIIYISGFFQVLSQVSINSTKARIELLESDNFQLFTILSNLLNLNTVLNGPILTLLSSLVGDTYTERFKFWQVLDNWLFTSGRSNSFISLPKERMSKKLNNYQMISGFIDLIAKLFRPLDTSGNMFVPYSHPFPLDLGSVVRKPGIWCYIDYLCTEILPEVDSSPITEDEKASLKFSVLSVMEVCLSQLDPDLVLNATACHVKDMDYITENKSIIRFFQSHPGSAVLNYLYNNKVYNSLFEICNLGIDQLDELSGSSVWVKLLQKAVKIINMTLSREKFFADELIHILRLPDNKFVDPTAIGMSGLKSFYESFLLDLPLIANLSLYVGSAKLEIAKTSLEIIHTVISSKIFSGSENGIHSKLVKKNRLLSLFETIDESVRIRSAFIDQFESPLSSPVSIEVKISLLRFINSNLSVNINVATVSHFLLGFDTKKMSIGSSDQETTIASSRSLLRSIVNITKEIISVFSKSANLDLAPIRLCALCLEILLKLSKSDITGKDVLSYLRTNGESASPTETSTNFILFLLENSHAINKNILFSNQFFDGQIKTQNEFCSGEGICVLNAFISFRSSLIQLTAIEVHVSVLYGSLSLNTKYLEVLTHSSGFASGSSKLMGLLDILDFKIENMIEKMNKLFTGFDYEYALRKIKLLENLNGDNSEFPYDFTVIDKMISVHAKDLRVMSPVQRKEYSELFHREAKNLKKLLTCSLSYDNYKSLVFKYLSSWTLLVQVIVTETDMKWNKRSSFILEVFQNIIPKIDEYLEVDPTFAENWVSLCVHLMHTYSNDRRKLLTSRSELQTKATLDFERLFPILKVALHGIFLPTSSPSMRSDLYILAESFLQQTMHSQEVIAKLTAFLKSLDVNVFNIICHDSLAGESANRITALILLESFVKAILQLQSPQVRECLIFETFCRDNYLLLLGQKLKLTDECFTRAMETIVLNTKSHGITIQELLYELTSFKATVSFLTRIAQTRLGAQQLLRNDIFGTIKECKFLELDADLGFELNLVESISESSRESVTTVTISLDQPLSSNVSLGKNNYNDTEGNVSRDKISYYEIFIPIIQLVTAIVISLGPQNDSCLMQAASLQKHFARLTSAVLKRELLYERNKHKLKESTDFAEIEEGAFSIYNVKGLQELTKLFTLFDSLIN</sequence>
<protein>
    <submittedName>
        <fullName evidence="5">Uncharacterized protein</fullName>
    </submittedName>
</protein>